<dbReference type="GO" id="GO:0005737">
    <property type="term" value="C:cytoplasm"/>
    <property type="evidence" value="ECO:0007669"/>
    <property type="project" value="TreeGrafter"/>
</dbReference>
<accession>A0A857JL83</accession>
<feature type="domain" description="Glycosyl hydrolase family 32 N-terminal" evidence="6">
    <location>
        <begin position="42"/>
        <end position="357"/>
    </location>
</feature>
<dbReference type="GO" id="GO:0005987">
    <property type="term" value="P:sucrose catabolic process"/>
    <property type="evidence" value="ECO:0007669"/>
    <property type="project" value="TreeGrafter"/>
</dbReference>
<dbReference type="Pfam" id="PF00251">
    <property type="entry name" value="Glyco_hydro_32N"/>
    <property type="match status" value="1"/>
</dbReference>
<dbReference type="InterPro" id="IPR018053">
    <property type="entry name" value="Glyco_hydro_32_AS"/>
</dbReference>
<evidence type="ECO:0000313" key="8">
    <source>
        <dbReference type="EMBL" id="QHJ12829.1"/>
    </source>
</evidence>
<evidence type="ECO:0000313" key="9">
    <source>
        <dbReference type="Proteomes" id="UP000464524"/>
    </source>
</evidence>
<evidence type="ECO:0000259" key="6">
    <source>
        <dbReference type="Pfam" id="PF00251"/>
    </source>
</evidence>
<dbReference type="EC" id="3.2.1.80" evidence="8"/>
<evidence type="ECO:0000256" key="2">
    <source>
        <dbReference type="ARBA" id="ARBA00022801"/>
    </source>
</evidence>
<feature type="chain" id="PRO_5032824086" evidence="5">
    <location>
        <begin position="22"/>
        <end position="527"/>
    </location>
</feature>
<gene>
    <name evidence="8" type="ORF">FX988_03087</name>
</gene>
<evidence type="ECO:0000256" key="1">
    <source>
        <dbReference type="ARBA" id="ARBA00009902"/>
    </source>
</evidence>
<feature type="domain" description="Glycosyl hydrolase family 32 C-terminal" evidence="7">
    <location>
        <begin position="368"/>
        <end position="516"/>
    </location>
</feature>
<dbReference type="Pfam" id="PF08244">
    <property type="entry name" value="Glyco_hydro_32C"/>
    <property type="match status" value="1"/>
</dbReference>
<dbReference type="InterPro" id="IPR013189">
    <property type="entry name" value="Glyco_hydro_32_C"/>
</dbReference>
<dbReference type="OrthoDB" id="9801455at2"/>
<dbReference type="Gene3D" id="2.60.120.560">
    <property type="entry name" value="Exo-inulinase, domain 1"/>
    <property type="match status" value="1"/>
</dbReference>
<dbReference type="EMBL" id="CP047656">
    <property type="protein sequence ID" value="QHJ12829.1"/>
    <property type="molecule type" value="Genomic_DNA"/>
</dbReference>
<dbReference type="InterPro" id="IPR001362">
    <property type="entry name" value="Glyco_hydro_32"/>
</dbReference>
<dbReference type="GO" id="GO:0051669">
    <property type="term" value="F:fructan beta-fructosidase activity"/>
    <property type="evidence" value="ECO:0007669"/>
    <property type="project" value="UniProtKB-EC"/>
</dbReference>
<sequence length="527" mass="58562">MKTVMLGLVACVLFGCSGQSSTPVTSEIIGNLDREMHRPTFHFTPPANWMNDPNGMVYYAGEYHLFYQYHPDSTVWGPMHWGHAVSDDMLNWQHLPVALYPDELGTIFSGSVVVDWNNTSGLGSKDNPPMVALFTYHDVKGEQAGTLDFQTQGLAYSLDKGRTWTKYNQNPVMKNPGLKDYRDPKVSWYAPQQKWIMALAQGDHIGFHSSKNLIDWQEESTFGEKIGAHGGVWECPDLLEMTIASTGETKHVLLVSLVPGAPNGGSGTQYFVGDFDGSKFIVDPDFSERLAQQEALWLDYGTDNYAGVTFSDVPDADGRTLFMGWMSNWLYARDVPTKKWRGSMTLPRNLVLQETALGLQLFSKPVSELDNISQRVAEHNNVEVNSTTDLSTLLGQIEEAHRLKVTVKRQEASTLTFNYKNQSEQLSIRLDASAGTVTIDRAKSGATKFEAHFANPQVGVISPSLDAYSFDIIYDKASIELFVNNGELSMTALAFPSTPYSEITFSADGQALIEQISMDKIISQQVK</sequence>
<comment type="similarity">
    <text evidence="1 4">Belongs to the glycosyl hydrolase 32 family.</text>
</comment>
<dbReference type="Proteomes" id="UP000464524">
    <property type="component" value="Chromosome"/>
</dbReference>
<dbReference type="PANTHER" id="PTHR42800">
    <property type="entry name" value="EXOINULINASE INUD (AFU_ORTHOLOGUE AFUA_5G00480)"/>
    <property type="match status" value="1"/>
</dbReference>
<dbReference type="CDD" id="cd18622">
    <property type="entry name" value="GH32_Inu-like"/>
    <property type="match status" value="1"/>
</dbReference>
<dbReference type="InterPro" id="IPR023296">
    <property type="entry name" value="Glyco_hydro_beta-prop_sf"/>
</dbReference>
<name>A0A857JL83_9ALTE</name>
<dbReference type="GO" id="GO:0004575">
    <property type="term" value="F:sucrose alpha-glucosidase activity"/>
    <property type="evidence" value="ECO:0007669"/>
    <property type="project" value="TreeGrafter"/>
</dbReference>
<dbReference type="PANTHER" id="PTHR42800:SF1">
    <property type="entry name" value="EXOINULINASE INUD (AFU_ORTHOLOGUE AFUA_5G00480)"/>
    <property type="match status" value="1"/>
</dbReference>
<dbReference type="SUPFAM" id="SSF49899">
    <property type="entry name" value="Concanavalin A-like lectins/glucanases"/>
    <property type="match status" value="1"/>
</dbReference>
<dbReference type="SMART" id="SM00640">
    <property type="entry name" value="Glyco_32"/>
    <property type="match status" value="1"/>
</dbReference>
<keyword evidence="2 4" id="KW-0378">Hydrolase</keyword>
<dbReference type="PROSITE" id="PS00609">
    <property type="entry name" value="GLYCOSYL_HYDROL_F32"/>
    <property type="match status" value="1"/>
</dbReference>
<keyword evidence="5" id="KW-0732">Signal</keyword>
<dbReference type="InterPro" id="IPR013320">
    <property type="entry name" value="ConA-like_dom_sf"/>
</dbReference>
<dbReference type="Gene3D" id="2.115.10.20">
    <property type="entry name" value="Glycosyl hydrolase domain, family 43"/>
    <property type="match status" value="1"/>
</dbReference>
<evidence type="ECO:0000259" key="7">
    <source>
        <dbReference type="Pfam" id="PF08244"/>
    </source>
</evidence>
<protein>
    <submittedName>
        <fullName evidence="8">Levanase</fullName>
        <ecNumber evidence="8">3.2.1.80</ecNumber>
    </submittedName>
</protein>
<evidence type="ECO:0000256" key="4">
    <source>
        <dbReference type="RuleBase" id="RU362110"/>
    </source>
</evidence>
<dbReference type="InterPro" id="IPR013148">
    <property type="entry name" value="Glyco_hydro_32_N"/>
</dbReference>
<keyword evidence="9" id="KW-1185">Reference proteome</keyword>
<dbReference type="PROSITE" id="PS51257">
    <property type="entry name" value="PROKAR_LIPOPROTEIN"/>
    <property type="match status" value="1"/>
</dbReference>
<dbReference type="AlphaFoldDB" id="A0A857JL83"/>
<dbReference type="RefSeq" id="WP_160180997.1">
    <property type="nucleotide sequence ID" value="NZ_CP047656.1"/>
</dbReference>
<dbReference type="SUPFAM" id="SSF75005">
    <property type="entry name" value="Arabinanase/levansucrase/invertase"/>
    <property type="match status" value="1"/>
</dbReference>
<evidence type="ECO:0000256" key="5">
    <source>
        <dbReference type="SAM" id="SignalP"/>
    </source>
</evidence>
<feature type="signal peptide" evidence="5">
    <location>
        <begin position="1"/>
        <end position="21"/>
    </location>
</feature>
<dbReference type="KEGG" id="pmes:FX988_03087"/>
<proteinExistence type="inferred from homology"/>
<organism evidence="8 9">
    <name type="scientific">Paraglaciecola mesophila</name>
    <dbReference type="NCBI Taxonomy" id="197222"/>
    <lineage>
        <taxon>Bacteria</taxon>
        <taxon>Pseudomonadati</taxon>
        <taxon>Pseudomonadota</taxon>
        <taxon>Gammaproteobacteria</taxon>
        <taxon>Alteromonadales</taxon>
        <taxon>Alteromonadaceae</taxon>
        <taxon>Paraglaciecola</taxon>
    </lineage>
</organism>
<evidence type="ECO:0000256" key="3">
    <source>
        <dbReference type="ARBA" id="ARBA00023295"/>
    </source>
</evidence>
<keyword evidence="3 4" id="KW-0326">Glycosidase</keyword>
<reference evidence="8 9" key="1">
    <citation type="submission" date="2019-12" db="EMBL/GenBank/DDBJ databases">
        <title>Genome sequencing and assembly of endphytes of Porphyra tenera.</title>
        <authorList>
            <person name="Park J.M."/>
            <person name="Shin R."/>
            <person name="Jo S.H."/>
        </authorList>
    </citation>
    <scope>NUCLEOTIDE SEQUENCE [LARGE SCALE GENOMIC DNA]</scope>
    <source>
        <strain evidence="8 9">GPM4</strain>
    </source>
</reference>